<evidence type="ECO:0000259" key="2">
    <source>
        <dbReference type="Pfam" id="PF13511"/>
    </source>
</evidence>
<dbReference type="AlphaFoldDB" id="A0A7Z0MNV2"/>
<evidence type="ECO:0000256" key="1">
    <source>
        <dbReference type="SAM" id="SignalP"/>
    </source>
</evidence>
<comment type="caution">
    <text evidence="3">The sequence shown here is derived from an EMBL/GenBank/DDBJ whole genome shotgun (WGS) entry which is preliminary data.</text>
</comment>
<name>A0A7Z0MNV2_9GAMM</name>
<gene>
    <name evidence="3" type="ORF">H0A75_04845</name>
</gene>
<dbReference type="InterPro" id="IPR025392">
    <property type="entry name" value="DUF4124"/>
</dbReference>
<dbReference type="InterPro" id="IPR035437">
    <property type="entry name" value="SNase_OB-fold_sf"/>
</dbReference>
<feature type="signal peptide" evidence="1">
    <location>
        <begin position="1"/>
        <end position="23"/>
    </location>
</feature>
<reference evidence="3 4" key="1">
    <citation type="submission" date="2020-05" db="EMBL/GenBank/DDBJ databases">
        <title>Horizontal transmission and recombination maintain forever young bacterial symbiont genomes.</title>
        <authorList>
            <person name="Russell S.L."/>
            <person name="Pepper-Tunick E."/>
            <person name="Svedberg J."/>
            <person name="Byrne A."/>
            <person name="Ruelas Castillo J."/>
            <person name="Vollmers C."/>
            <person name="Beinart R.A."/>
            <person name="Corbett-Detig R."/>
        </authorList>
    </citation>
    <scope>NUCLEOTIDE SEQUENCE [LARGE SCALE GENOMIC DNA]</scope>
    <source>
        <strain evidence="3">4727-3</strain>
    </source>
</reference>
<evidence type="ECO:0000313" key="4">
    <source>
        <dbReference type="Proteomes" id="UP000537890"/>
    </source>
</evidence>
<feature type="chain" id="PRO_5031286016" evidence="1">
    <location>
        <begin position="24"/>
        <end position="116"/>
    </location>
</feature>
<dbReference type="Pfam" id="PF13511">
    <property type="entry name" value="DUF4124"/>
    <property type="match status" value="1"/>
</dbReference>
<proteinExistence type="predicted"/>
<dbReference type="Proteomes" id="UP000537890">
    <property type="component" value="Unassembled WGS sequence"/>
</dbReference>
<feature type="domain" description="DUF4124" evidence="2">
    <location>
        <begin position="13"/>
        <end position="45"/>
    </location>
</feature>
<keyword evidence="1" id="KW-0732">Signal</keyword>
<sequence length="116" mass="13082">MKYNSTYRLSYLALMLLSQLSHATDIFKWTDTQGRQHYSDINHPAATELKLTQDYSYYPVKKVYDGDTVLLTDGRKIRLVGINTPEIEHGKPHGQGRRSTAMVDTAISKHPGSTGI</sequence>
<evidence type="ECO:0000313" key="3">
    <source>
        <dbReference type="EMBL" id="NYT47023.1"/>
    </source>
</evidence>
<dbReference type="Gene3D" id="2.40.50.90">
    <property type="match status" value="1"/>
</dbReference>
<organism evidence="3 4">
    <name type="scientific">Candidatus Methanofishera endochildressiae</name>
    <dbReference type="NCBI Taxonomy" id="2738884"/>
    <lineage>
        <taxon>Bacteria</taxon>
        <taxon>Pseudomonadati</taxon>
        <taxon>Pseudomonadota</taxon>
        <taxon>Gammaproteobacteria</taxon>
        <taxon>Candidatus Methanofishera</taxon>
    </lineage>
</organism>
<dbReference type="EMBL" id="JACCHS010000070">
    <property type="protein sequence ID" value="NYT47023.1"/>
    <property type="molecule type" value="Genomic_DNA"/>
</dbReference>
<protein>
    <submittedName>
        <fullName evidence="3">DUF4124 domain-containing protein</fullName>
    </submittedName>
</protein>
<dbReference type="SUPFAM" id="SSF50199">
    <property type="entry name" value="Staphylococcal nuclease"/>
    <property type="match status" value="1"/>
</dbReference>
<accession>A0A7Z0MNV2</accession>